<dbReference type="InterPro" id="IPR015943">
    <property type="entry name" value="WD40/YVTN_repeat-like_dom_sf"/>
</dbReference>
<sequence>MPPEVPACQKYACAIQDCLSKNNYQEAKCATALADLEKCCKALIAKGANGPFPTELLVSIFIYTDGPTLSSCSRVCHQWSNVIAQFDHVIWPHACHRDFSRRNIHRFWSLQFPDPNTFSNRRSWQDMYRITRNWYTGHVKGYYPTITNTKQAHRKACAVVGSPQEQGMFTSLTLAHDGRVVRSNPNYHHPTTTHQQQQQQQQYQQSLMLQSPFTKERSFLDAAVRADLPGWTEAARAHSIVCHFTHPSSKWLVTGGLNGTVAVWDLTTKSLMRMWHGHRGRVLCISMNDEAVVSGGSDSMIRVWDLDKNTQECHNRPTRRGMIDISLYLSGRSDWYQGVGEIAVNGHIVACAPDASGPILLFSLLTGSLVYELKAPEENPHNEWVTEDITAFTRLCLSPFFLLTKGRVQQSNSASIRLVPATNVVTQRAIKSPGYVTKLSDSKTDGLPTAVAQMTPYQLYQYYQSVNPIVDPVPPTVSACINVWNLQTGKIAYRLVPTLETPSQHYTITDVKISPDSSKVFATIEVRAQKQYDERVYCWDFSHRNNEQDFDLTELDDIDPVLRKTGKSWVCFM</sequence>
<dbReference type="Gene3D" id="2.130.10.10">
    <property type="entry name" value="YVTN repeat-like/Quinoprotein amine dehydrogenase"/>
    <property type="match status" value="1"/>
</dbReference>
<accession>A0A8H7V5A3</accession>
<dbReference type="InterPro" id="IPR001680">
    <property type="entry name" value="WD40_rpt"/>
</dbReference>
<feature type="domain" description="F-box" evidence="6">
    <location>
        <begin position="53"/>
        <end position="95"/>
    </location>
</feature>
<evidence type="ECO:0000256" key="1">
    <source>
        <dbReference type="ARBA" id="ARBA00019406"/>
    </source>
</evidence>
<dbReference type="InterPro" id="IPR009069">
    <property type="entry name" value="Cys_alpha_HP_mot_SF"/>
</dbReference>
<dbReference type="SUPFAM" id="SSF47072">
    <property type="entry name" value="Cysteine alpha-hairpin motif"/>
    <property type="match status" value="1"/>
</dbReference>
<dbReference type="EMBL" id="JAEPRD010000048">
    <property type="protein sequence ID" value="KAG2203918.1"/>
    <property type="molecule type" value="Genomic_DNA"/>
</dbReference>
<evidence type="ECO:0000256" key="3">
    <source>
        <dbReference type="ARBA" id="ARBA00022737"/>
    </source>
</evidence>
<dbReference type="InterPro" id="IPR036322">
    <property type="entry name" value="WD40_repeat_dom_sf"/>
</dbReference>
<comment type="caution">
    <text evidence="7">The sequence shown here is derived from an EMBL/GenBank/DDBJ whole genome shotgun (WGS) entry which is preliminary data.</text>
</comment>
<dbReference type="Pfam" id="PF00400">
    <property type="entry name" value="WD40"/>
    <property type="match status" value="2"/>
</dbReference>
<feature type="compositionally biased region" description="Polar residues" evidence="5">
    <location>
        <begin position="183"/>
        <end position="194"/>
    </location>
</feature>
<dbReference type="InterPro" id="IPR042627">
    <property type="entry name" value="FBXW2"/>
</dbReference>
<keyword evidence="8" id="KW-1185">Reference proteome</keyword>
<keyword evidence="3" id="KW-0677">Repeat</keyword>
<dbReference type="Pfam" id="PF08991">
    <property type="entry name" value="CMC4"/>
    <property type="match status" value="1"/>
</dbReference>
<evidence type="ECO:0000256" key="5">
    <source>
        <dbReference type="SAM" id="MobiDB-lite"/>
    </source>
</evidence>
<dbReference type="Gene3D" id="1.10.287.1130">
    <property type="entry name" value="CytochromE C oxidase copper chaperone"/>
    <property type="match status" value="1"/>
</dbReference>
<evidence type="ECO:0000256" key="2">
    <source>
        <dbReference type="ARBA" id="ARBA00022574"/>
    </source>
</evidence>
<dbReference type="PROSITE" id="PS51808">
    <property type="entry name" value="CHCH"/>
    <property type="match status" value="1"/>
</dbReference>
<dbReference type="PANTHER" id="PTHR44436:SF1">
    <property type="entry name" value="F-BOX_WD REPEAT-CONTAINING PROTEIN 2"/>
    <property type="match status" value="1"/>
</dbReference>
<feature type="repeat" description="WD" evidence="4">
    <location>
        <begin position="275"/>
        <end position="307"/>
    </location>
</feature>
<evidence type="ECO:0000256" key="4">
    <source>
        <dbReference type="PROSITE-ProRule" id="PRU00221"/>
    </source>
</evidence>
<dbReference type="SMART" id="SM00320">
    <property type="entry name" value="WD40"/>
    <property type="match status" value="3"/>
</dbReference>
<dbReference type="Proteomes" id="UP000603453">
    <property type="component" value="Unassembled WGS sequence"/>
</dbReference>
<gene>
    <name evidence="7" type="ORF">INT47_007501</name>
</gene>
<feature type="repeat" description="WD" evidence="4">
    <location>
        <begin position="246"/>
        <end position="274"/>
    </location>
</feature>
<dbReference type="InterPro" id="IPR027179">
    <property type="entry name" value="CMC4"/>
</dbReference>
<dbReference type="PANTHER" id="PTHR44436">
    <property type="entry name" value="F-BOX/WD REPEAT-CONTAINING PROTEIN 2"/>
    <property type="match status" value="1"/>
</dbReference>
<dbReference type="PROSITE" id="PS50082">
    <property type="entry name" value="WD_REPEATS_2"/>
    <property type="match status" value="2"/>
</dbReference>
<dbReference type="InterPro" id="IPR019775">
    <property type="entry name" value="WD40_repeat_CS"/>
</dbReference>
<proteinExistence type="predicted"/>
<dbReference type="InterPro" id="IPR036047">
    <property type="entry name" value="F-box-like_dom_sf"/>
</dbReference>
<evidence type="ECO:0000313" key="8">
    <source>
        <dbReference type="Proteomes" id="UP000603453"/>
    </source>
</evidence>
<name>A0A8H7V5A3_9FUNG</name>
<evidence type="ECO:0000259" key="6">
    <source>
        <dbReference type="Pfam" id="PF12937"/>
    </source>
</evidence>
<dbReference type="SUPFAM" id="SSF81383">
    <property type="entry name" value="F-box domain"/>
    <property type="match status" value="1"/>
</dbReference>
<evidence type="ECO:0000313" key="7">
    <source>
        <dbReference type="EMBL" id="KAG2203918.1"/>
    </source>
</evidence>
<reference evidence="7" key="1">
    <citation type="submission" date="2020-12" db="EMBL/GenBank/DDBJ databases">
        <title>Metabolic potential, ecology and presence of endohyphal bacteria is reflected in genomic diversity of Mucoromycotina.</title>
        <authorList>
            <person name="Muszewska A."/>
            <person name="Okrasinska A."/>
            <person name="Steczkiewicz K."/>
            <person name="Drgas O."/>
            <person name="Orlowska M."/>
            <person name="Perlinska-Lenart U."/>
            <person name="Aleksandrzak-Piekarczyk T."/>
            <person name="Szatraj K."/>
            <person name="Zielenkiewicz U."/>
            <person name="Pilsyk S."/>
            <person name="Malc E."/>
            <person name="Mieczkowski P."/>
            <person name="Kruszewska J.S."/>
            <person name="Biernat P."/>
            <person name="Pawlowska J."/>
        </authorList>
    </citation>
    <scope>NUCLEOTIDE SEQUENCE</scope>
    <source>
        <strain evidence="7">WA0000017839</strain>
    </source>
</reference>
<dbReference type="Gene3D" id="1.20.1280.50">
    <property type="match status" value="1"/>
</dbReference>
<dbReference type="InterPro" id="IPR001810">
    <property type="entry name" value="F-box_dom"/>
</dbReference>
<protein>
    <recommendedName>
        <fullName evidence="1">Cx9C motif-containing protein 4, mitochondrial</fullName>
    </recommendedName>
</protein>
<dbReference type="PROSITE" id="PS50294">
    <property type="entry name" value="WD_REPEATS_REGION"/>
    <property type="match status" value="1"/>
</dbReference>
<dbReference type="OrthoDB" id="1602884at2759"/>
<dbReference type="SUPFAM" id="SSF50978">
    <property type="entry name" value="WD40 repeat-like"/>
    <property type="match status" value="1"/>
</dbReference>
<dbReference type="PROSITE" id="PS00678">
    <property type="entry name" value="WD_REPEATS_1"/>
    <property type="match status" value="2"/>
</dbReference>
<keyword evidence="2 4" id="KW-0853">WD repeat</keyword>
<dbReference type="Pfam" id="PF12937">
    <property type="entry name" value="F-box-like"/>
    <property type="match status" value="1"/>
</dbReference>
<organism evidence="7 8">
    <name type="scientific">Mucor saturninus</name>
    <dbReference type="NCBI Taxonomy" id="64648"/>
    <lineage>
        <taxon>Eukaryota</taxon>
        <taxon>Fungi</taxon>
        <taxon>Fungi incertae sedis</taxon>
        <taxon>Mucoromycota</taxon>
        <taxon>Mucoromycotina</taxon>
        <taxon>Mucoromycetes</taxon>
        <taxon>Mucorales</taxon>
        <taxon>Mucorineae</taxon>
        <taxon>Mucoraceae</taxon>
        <taxon>Mucor</taxon>
    </lineage>
</organism>
<dbReference type="AlphaFoldDB" id="A0A8H7V5A3"/>
<feature type="region of interest" description="Disordered" evidence="5">
    <location>
        <begin position="181"/>
        <end position="201"/>
    </location>
</feature>